<keyword evidence="3" id="KW-1185">Reference proteome</keyword>
<protein>
    <recommendedName>
        <fullName evidence="4">Transmembrane protein</fullName>
    </recommendedName>
</protein>
<keyword evidence="1" id="KW-1133">Transmembrane helix</keyword>
<dbReference type="OMA" id="WLEWMSA"/>
<dbReference type="InParanoid" id="A0A151ZHM6"/>
<feature type="transmembrane region" description="Helical" evidence="1">
    <location>
        <begin position="37"/>
        <end position="61"/>
    </location>
</feature>
<feature type="transmembrane region" description="Helical" evidence="1">
    <location>
        <begin position="81"/>
        <end position="102"/>
    </location>
</feature>
<feature type="transmembrane region" description="Helical" evidence="1">
    <location>
        <begin position="141"/>
        <end position="160"/>
    </location>
</feature>
<dbReference type="EMBL" id="LODT01000028">
    <property type="protein sequence ID" value="KYQ93482.1"/>
    <property type="molecule type" value="Genomic_DNA"/>
</dbReference>
<proteinExistence type="predicted"/>
<dbReference type="Proteomes" id="UP000076078">
    <property type="component" value="Unassembled WGS sequence"/>
</dbReference>
<evidence type="ECO:0000313" key="3">
    <source>
        <dbReference type="Proteomes" id="UP000076078"/>
    </source>
</evidence>
<comment type="caution">
    <text evidence="2">The sequence shown here is derived from an EMBL/GenBank/DDBJ whole genome shotgun (WGS) entry which is preliminary data.</text>
</comment>
<sequence length="181" mass="20555">MRRQTYSSKPDLDNLDENEQTQVINELLKKDKSTNNLYLKVMCLIGLVCGVIKLVCAMLPMEFIPFEHSAHDVMRANYVSGFVIAWLEWMSASSYLAGAIALYPDFVKGFIRKWMMIVCSLFTFVGALVVLLISGSLFACAWFLGLNSVYLVACIYILSLTTNSQYEIMSLQKFTYSHKKV</sequence>
<keyword evidence="1" id="KW-0812">Transmembrane</keyword>
<evidence type="ECO:0008006" key="4">
    <source>
        <dbReference type="Google" id="ProtNLM"/>
    </source>
</evidence>
<evidence type="ECO:0000256" key="1">
    <source>
        <dbReference type="SAM" id="Phobius"/>
    </source>
</evidence>
<keyword evidence="1" id="KW-0472">Membrane</keyword>
<accession>A0A151ZHM6</accession>
<reference evidence="2 3" key="1">
    <citation type="submission" date="2015-12" db="EMBL/GenBank/DDBJ databases">
        <title>Dictyostelia acquired genes for synthesis and detection of signals that induce cell-type specialization by lateral gene transfer from prokaryotes.</title>
        <authorList>
            <person name="Gloeckner G."/>
            <person name="Schaap P."/>
        </authorList>
    </citation>
    <scope>NUCLEOTIDE SEQUENCE [LARGE SCALE GENOMIC DNA]</scope>
    <source>
        <strain evidence="2 3">TK</strain>
    </source>
</reference>
<name>A0A151ZHM6_TIELA</name>
<feature type="transmembrane region" description="Helical" evidence="1">
    <location>
        <begin position="114"/>
        <end position="135"/>
    </location>
</feature>
<organism evidence="2 3">
    <name type="scientific">Tieghemostelium lacteum</name>
    <name type="common">Slime mold</name>
    <name type="synonym">Dictyostelium lacteum</name>
    <dbReference type="NCBI Taxonomy" id="361077"/>
    <lineage>
        <taxon>Eukaryota</taxon>
        <taxon>Amoebozoa</taxon>
        <taxon>Evosea</taxon>
        <taxon>Eumycetozoa</taxon>
        <taxon>Dictyostelia</taxon>
        <taxon>Dictyosteliales</taxon>
        <taxon>Raperosteliaceae</taxon>
        <taxon>Tieghemostelium</taxon>
    </lineage>
</organism>
<gene>
    <name evidence="2" type="ORF">DLAC_06175</name>
</gene>
<dbReference type="OrthoDB" id="14729at2759"/>
<evidence type="ECO:0000313" key="2">
    <source>
        <dbReference type="EMBL" id="KYQ93482.1"/>
    </source>
</evidence>
<dbReference type="AlphaFoldDB" id="A0A151ZHM6"/>